<dbReference type="InterPro" id="IPR010998">
    <property type="entry name" value="Integrase_recombinase_N"/>
</dbReference>
<dbReference type="Pfam" id="PF00589">
    <property type="entry name" value="Phage_integrase"/>
    <property type="match status" value="1"/>
</dbReference>
<evidence type="ECO:0000259" key="5">
    <source>
        <dbReference type="Pfam" id="PF00589"/>
    </source>
</evidence>
<dbReference type="CDD" id="cd00397">
    <property type="entry name" value="DNA_BRE_C"/>
    <property type="match status" value="1"/>
</dbReference>
<comment type="caution">
    <text evidence="6">The sequence shown here is derived from an EMBL/GenBank/DDBJ whole genome shotgun (WGS) entry which is preliminary data.</text>
</comment>
<dbReference type="GO" id="GO:0003677">
    <property type="term" value="F:DNA binding"/>
    <property type="evidence" value="ECO:0007669"/>
    <property type="project" value="UniProtKB-KW"/>
</dbReference>
<accession>A0A837J693</accession>
<protein>
    <recommendedName>
        <fullName evidence="5">Tyr recombinase domain-containing protein</fullName>
    </recommendedName>
</protein>
<dbReference type="SUPFAM" id="SSF56349">
    <property type="entry name" value="DNA breaking-rejoining enzymes"/>
    <property type="match status" value="1"/>
</dbReference>
<dbReference type="InterPro" id="IPR011010">
    <property type="entry name" value="DNA_brk_join_enz"/>
</dbReference>
<dbReference type="Gene3D" id="1.10.150.130">
    <property type="match status" value="1"/>
</dbReference>
<dbReference type="Proteomes" id="UP000035526">
    <property type="component" value="Unassembled WGS sequence"/>
</dbReference>
<dbReference type="InterPro" id="IPR050808">
    <property type="entry name" value="Phage_Integrase"/>
</dbReference>
<dbReference type="PANTHER" id="PTHR30629">
    <property type="entry name" value="PROPHAGE INTEGRASE"/>
    <property type="match status" value="1"/>
</dbReference>
<dbReference type="InterPro" id="IPR013762">
    <property type="entry name" value="Integrase-like_cat_sf"/>
</dbReference>
<feature type="domain" description="Tyr recombinase" evidence="5">
    <location>
        <begin position="248"/>
        <end position="395"/>
    </location>
</feature>
<dbReference type="PANTHER" id="PTHR30629:SF2">
    <property type="entry name" value="PROPHAGE INTEGRASE INTS-RELATED"/>
    <property type="match status" value="1"/>
</dbReference>
<dbReference type="AlphaFoldDB" id="A0A837J693"/>
<evidence type="ECO:0000313" key="7">
    <source>
        <dbReference type="Proteomes" id="UP000035526"/>
    </source>
</evidence>
<name>A0A837J693_9BACT</name>
<keyword evidence="2" id="KW-0229">DNA integration</keyword>
<evidence type="ECO:0000256" key="1">
    <source>
        <dbReference type="ARBA" id="ARBA00008857"/>
    </source>
</evidence>
<evidence type="ECO:0000256" key="4">
    <source>
        <dbReference type="ARBA" id="ARBA00023172"/>
    </source>
</evidence>
<evidence type="ECO:0000256" key="3">
    <source>
        <dbReference type="ARBA" id="ARBA00023125"/>
    </source>
</evidence>
<dbReference type="InterPro" id="IPR002104">
    <property type="entry name" value="Integrase_catalytic"/>
</dbReference>
<organism evidence="6 7">
    <name type="scientific">Aliarcobacter butzleri L351</name>
    <dbReference type="NCBI Taxonomy" id="1447259"/>
    <lineage>
        <taxon>Bacteria</taxon>
        <taxon>Pseudomonadati</taxon>
        <taxon>Campylobacterota</taxon>
        <taxon>Epsilonproteobacteria</taxon>
        <taxon>Campylobacterales</taxon>
        <taxon>Arcobacteraceae</taxon>
        <taxon>Aliarcobacter</taxon>
    </lineage>
</organism>
<gene>
    <name evidence="6" type="ORF">AF76_05700</name>
</gene>
<evidence type="ECO:0000313" key="6">
    <source>
        <dbReference type="EMBL" id="KLE00937.1"/>
    </source>
</evidence>
<proteinExistence type="inferred from homology"/>
<comment type="similarity">
    <text evidence="1">Belongs to the 'phage' integrase family.</text>
</comment>
<keyword evidence="4" id="KW-0233">DNA recombination</keyword>
<reference evidence="6 7" key="1">
    <citation type="submission" date="2014-01" db="EMBL/GenBank/DDBJ databases">
        <title>Development of a Comparative Genomic Fingerprinting Assay for High Resolution Genotyping of Arcobacter butzleri.</title>
        <authorList>
            <person name="Webb A.L."/>
            <person name="Inglis G.D."/>
            <person name="Kruczkiewicz P."/>
            <person name="Selinger L.B."/>
            <person name="Taboada E.N."/>
        </authorList>
    </citation>
    <scope>NUCLEOTIDE SEQUENCE [LARGE SCALE GENOMIC DNA]</scope>
    <source>
        <strain evidence="6 7">L351</strain>
    </source>
</reference>
<keyword evidence="3" id="KW-0238">DNA-binding</keyword>
<evidence type="ECO:0000256" key="2">
    <source>
        <dbReference type="ARBA" id="ARBA00022908"/>
    </source>
</evidence>
<dbReference type="RefSeq" id="WP_046991639.1">
    <property type="nucleotide sequence ID" value="NZ_JAIS01000080.1"/>
</dbReference>
<dbReference type="GO" id="GO:0006310">
    <property type="term" value="P:DNA recombination"/>
    <property type="evidence" value="ECO:0007669"/>
    <property type="project" value="UniProtKB-KW"/>
</dbReference>
<sequence length="416" mass="49235">MAIDTNEYPNKISKIGNIKVHGLYAHKELNKFYFRFKIDGFTYKRIIDYSDKAWDKKTINKQLLKDIENYKNNPNFNREIKPQKIEPKYKNSYTLNKVMENYFKSKIVSKENEPIKYNTTWIETKKRHYDNYIKKQIGNYTLENITPSMINECIELQALQGLKPRTIKTTLEILRPIFDEALDDKAIQSNPCNAKTVIDNKNIKRQKTKKIVNTPIETLQVFFTAIEELYRFEPFYKSLYLFGIAQRRKSEILKLRWEDIDFNSNTYLCRDTKNGENQTFYLPPSIKNELLQFREIKGWVYSSPLDNSKHITNIEKQTTKVKEKVEEIYKKMIIENGITNEEHIKLELEKKPKFTLHYFRNIGSSVLQQQGMESIISGALGHNNMNTKNLYTTIDYITSSKKYNEVIEANLTLINK</sequence>
<dbReference type="GO" id="GO:0015074">
    <property type="term" value="P:DNA integration"/>
    <property type="evidence" value="ECO:0007669"/>
    <property type="project" value="UniProtKB-KW"/>
</dbReference>
<dbReference type="EMBL" id="JAIS01000080">
    <property type="protein sequence ID" value="KLE00937.1"/>
    <property type="molecule type" value="Genomic_DNA"/>
</dbReference>
<dbReference type="Gene3D" id="1.10.443.10">
    <property type="entry name" value="Intergrase catalytic core"/>
    <property type="match status" value="1"/>
</dbReference>